<sequence>MTGVYAELGYELVPLPLVPVEERVRFVLDQAGLILDQAGLRRT</sequence>
<protein>
    <recommendedName>
        <fullName evidence="3">ATPase</fullName>
    </recommendedName>
</protein>
<evidence type="ECO:0000313" key="2">
    <source>
        <dbReference type="Proteomes" id="UP001276840"/>
    </source>
</evidence>
<dbReference type="RefSeq" id="WP_320231059.1">
    <property type="nucleotide sequence ID" value="NZ_JAVIJF010000002.1"/>
</dbReference>
<comment type="caution">
    <text evidence="1">The sequence shown here is derived from an EMBL/GenBank/DDBJ whole genome shotgun (WGS) entry which is preliminary data.</text>
</comment>
<accession>A0ABU4ZH33</accession>
<organism evidence="1 2">
    <name type="scientific">Mesorhizobium montanum</name>
    <dbReference type="NCBI Taxonomy" id="3072323"/>
    <lineage>
        <taxon>Bacteria</taxon>
        <taxon>Pseudomonadati</taxon>
        <taxon>Pseudomonadota</taxon>
        <taxon>Alphaproteobacteria</taxon>
        <taxon>Hyphomicrobiales</taxon>
        <taxon>Phyllobacteriaceae</taxon>
        <taxon>Mesorhizobium</taxon>
    </lineage>
</organism>
<name>A0ABU4ZH33_9HYPH</name>
<reference evidence="1 2" key="1">
    <citation type="submission" date="2023-08" db="EMBL/GenBank/DDBJ databases">
        <title>Implementing the SeqCode for naming new Mesorhizobium species isolated from Vachellia karroo root nodules.</title>
        <authorList>
            <person name="Van Lill M."/>
        </authorList>
    </citation>
    <scope>NUCLEOTIDE SEQUENCE [LARGE SCALE GENOMIC DNA]</scope>
    <source>
        <strain evidence="1 2">MSK 1335</strain>
    </source>
</reference>
<evidence type="ECO:0000313" key="1">
    <source>
        <dbReference type="EMBL" id="MDX8523346.1"/>
    </source>
</evidence>
<proteinExistence type="predicted"/>
<dbReference type="Proteomes" id="UP001276840">
    <property type="component" value="Unassembled WGS sequence"/>
</dbReference>
<evidence type="ECO:0008006" key="3">
    <source>
        <dbReference type="Google" id="ProtNLM"/>
    </source>
</evidence>
<dbReference type="EMBL" id="JAVIJF010000002">
    <property type="protein sequence ID" value="MDX8523346.1"/>
    <property type="molecule type" value="Genomic_DNA"/>
</dbReference>
<gene>
    <name evidence="1" type="ORF">RFM68_02415</name>
</gene>
<keyword evidence="2" id="KW-1185">Reference proteome</keyword>